<sequence>MPPPRCSTLPAAATTLETAAAALKVAREATDAIPIAGQILGSAAHIFELAEKIEKKRQAMHDLVTTSANYAHQIDLAVAGRVLEVSIERRLERLYTVFAKIEALFQRETAPQRAILRILHQVFVLPIRAEALAAELENEMKLFQALSLIDARLAVADTARIVEEDVRYEGDWRRLRHSDVQKLHIVHQYAVADGILTYAGARVDGELMIDAAWFLKHHHHLVWIGDTPLIDEFGEPQIGTFDDLEDEAFVASEHAVERILSALQQVRKPLASVLAEETRVDELYDGRFFDSLAASRVSYAQRALQLWDQLRTEKLAISVEVYRYTSAPVTLPLPESTITHAREHFTTAWEAQDQKRGACDAILHHALLRKQLLQPVHKGWIGVHHCGEITVLIRHTTVDDDGYIRLEEVIIHVPQESHLNAQIKELLRIESLFVGCVYLHEVQCYEEHTDCGFPAACSGPRLVS</sequence>
<accession>A0A165HQF7</accession>
<reference evidence="1 2" key="1">
    <citation type="journal article" date="2016" name="Mol. Biol. Evol.">
        <title>Comparative Genomics of Early-Diverging Mushroom-Forming Fungi Provides Insights into the Origins of Lignocellulose Decay Capabilities.</title>
        <authorList>
            <person name="Nagy L.G."/>
            <person name="Riley R."/>
            <person name="Tritt A."/>
            <person name="Adam C."/>
            <person name="Daum C."/>
            <person name="Floudas D."/>
            <person name="Sun H."/>
            <person name="Yadav J.S."/>
            <person name="Pangilinan J."/>
            <person name="Larsson K.H."/>
            <person name="Matsuura K."/>
            <person name="Barry K."/>
            <person name="Labutti K."/>
            <person name="Kuo R."/>
            <person name="Ohm R.A."/>
            <person name="Bhattacharya S.S."/>
            <person name="Shirouzu T."/>
            <person name="Yoshinaga Y."/>
            <person name="Martin F.M."/>
            <person name="Grigoriev I.V."/>
            <person name="Hibbett D.S."/>
        </authorList>
    </citation>
    <scope>NUCLEOTIDE SEQUENCE [LARGE SCALE GENOMIC DNA]</scope>
    <source>
        <strain evidence="1 2">HHB12029</strain>
    </source>
</reference>
<dbReference type="Proteomes" id="UP000077266">
    <property type="component" value="Unassembled WGS sequence"/>
</dbReference>
<gene>
    <name evidence="1" type="ORF">EXIGLDRAFT_769079</name>
</gene>
<proteinExistence type="predicted"/>
<protein>
    <submittedName>
        <fullName evidence="1">Uncharacterized protein</fullName>
    </submittedName>
</protein>
<dbReference type="EMBL" id="KV426010">
    <property type="protein sequence ID" value="KZV92313.1"/>
    <property type="molecule type" value="Genomic_DNA"/>
</dbReference>
<keyword evidence="2" id="KW-1185">Reference proteome</keyword>
<organism evidence="1 2">
    <name type="scientific">Exidia glandulosa HHB12029</name>
    <dbReference type="NCBI Taxonomy" id="1314781"/>
    <lineage>
        <taxon>Eukaryota</taxon>
        <taxon>Fungi</taxon>
        <taxon>Dikarya</taxon>
        <taxon>Basidiomycota</taxon>
        <taxon>Agaricomycotina</taxon>
        <taxon>Agaricomycetes</taxon>
        <taxon>Auriculariales</taxon>
        <taxon>Exidiaceae</taxon>
        <taxon>Exidia</taxon>
    </lineage>
</organism>
<name>A0A165HQF7_EXIGL</name>
<evidence type="ECO:0000313" key="1">
    <source>
        <dbReference type="EMBL" id="KZV92313.1"/>
    </source>
</evidence>
<dbReference type="InParanoid" id="A0A165HQF7"/>
<evidence type="ECO:0000313" key="2">
    <source>
        <dbReference type="Proteomes" id="UP000077266"/>
    </source>
</evidence>
<dbReference type="AlphaFoldDB" id="A0A165HQF7"/>